<dbReference type="InterPro" id="IPR036465">
    <property type="entry name" value="vWFA_dom_sf"/>
</dbReference>
<evidence type="ECO:0000259" key="2">
    <source>
        <dbReference type="SMART" id="SM00327"/>
    </source>
</evidence>
<evidence type="ECO:0000256" key="1">
    <source>
        <dbReference type="SAM" id="Coils"/>
    </source>
</evidence>
<organism evidence="3">
    <name type="scientific">marine metagenome</name>
    <dbReference type="NCBI Taxonomy" id="408172"/>
    <lineage>
        <taxon>unclassified sequences</taxon>
        <taxon>metagenomes</taxon>
        <taxon>ecological metagenomes</taxon>
    </lineage>
</organism>
<dbReference type="CDD" id="cd00198">
    <property type="entry name" value="vWFA"/>
    <property type="match status" value="1"/>
</dbReference>
<keyword evidence="1" id="KW-0175">Coiled coil</keyword>
<feature type="domain" description="VWFA" evidence="2">
    <location>
        <begin position="473"/>
        <end position="651"/>
    </location>
</feature>
<feature type="coiled-coil region" evidence="1">
    <location>
        <begin position="311"/>
        <end position="370"/>
    </location>
</feature>
<feature type="coiled-coil region" evidence="1">
    <location>
        <begin position="60"/>
        <end position="103"/>
    </location>
</feature>
<dbReference type="EMBL" id="UINC01000865">
    <property type="protein sequence ID" value="SUZ62378.1"/>
    <property type="molecule type" value="Genomic_DNA"/>
</dbReference>
<gene>
    <name evidence="3" type="ORF">METZ01_LOCUS15232</name>
</gene>
<accession>A0A381P855</accession>
<dbReference type="SMART" id="SM00327">
    <property type="entry name" value="VWA"/>
    <property type="match status" value="1"/>
</dbReference>
<protein>
    <recommendedName>
        <fullName evidence="2">VWFA domain-containing protein</fullName>
    </recommendedName>
</protein>
<dbReference type="SUPFAM" id="SSF53300">
    <property type="entry name" value="vWA-like"/>
    <property type="match status" value="1"/>
</dbReference>
<sequence length="665" mass="76287">MRRLATHFRYGLWDGSQQPQLSGDQVLDAIAEDLMEYGDLKWAMRNLVSRGMTIPDGAQIQGLRDMLKRLREKKRERLQQFDLSSVMQDIEQKLAEILDMERNTIDEWLNQDSEAFANDVLRKIAERSQETLNELPEDPAGRMKALEKYEFLNPDAQRKYLDLLNELRKAMTQTFFKNVENMVKDLSDGDIERLKDMVQAMSEMLVKKIAGEDPGFDAFMDKFGDMFGDDPPQTLDDLLEQMRRQMAASQSLLNSLTPDQQQQLQSLMSDRLGDPQLESNLRKLAQEMDFLDPQGSRYRFDGKQQVDLEAAMDLMNEMHQIDDLIDQLQAAERGGNPDHIDSELAQSLLGDEAMESIDDLKKLLDALEEAGYVRPTGDDKWELTPRGSRMIGQRALGEIYARLRRQSLGNHAIPEEGRFGERLEQTKAHEFGDPFHLHMPRTIRNAIDRDGPRTPVHLRHEDFEIYRSEQVTSTATAMLVDLSWSMALRGSFQSAKKVALALHNLITSQYPRDSFYIIGFAAYARELKAHDLPFLQWDEYLLGTNMQHALLLAERLLSKHDAATKQVIMISDGEPTAHLENGQAQFAYPPMPATIRETYKAVKRCTKKGIAINTFMLDANQYLKEFMDDIARINGGRVFYTSPEKLGEYVLVDYVQHKRKKLAGR</sequence>
<dbReference type="InterPro" id="IPR002035">
    <property type="entry name" value="VWF_A"/>
</dbReference>
<dbReference type="Gene3D" id="3.40.50.410">
    <property type="entry name" value="von Willebrand factor, type A domain"/>
    <property type="match status" value="1"/>
</dbReference>
<proteinExistence type="predicted"/>
<evidence type="ECO:0000313" key="3">
    <source>
        <dbReference type="EMBL" id="SUZ62378.1"/>
    </source>
</evidence>
<dbReference type="AlphaFoldDB" id="A0A381P855"/>
<reference evidence="3" key="1">
    <citation type="submission" date="2018-05" db="EMBL/GenBank/DDBJ databases">
        <authorList>
            <person name="Lanie J.A."/>
            <person name="Ng W.-L."/>
            <person name="Kazmierczak K.M."/>
            <person name="Andrzejewski T.M."/>
            <person name="Davidsen T.M."/>
            <person name="Wayne K.J."/>
            <person name="Tettelin H."/>
            <person name="Glass J.I."/>
            <person name="Rusch D."/>
            <person name="Podicherti R."/>
            <person name="Tsui H.-C.T."/>
            <person name="Winkler M.E."/>
        </authorList>
    </citation>
    <scope>NUCLEOTIDE SEQUENCE</scope>
</reference>
<name>A0A381P855_9ZZZZ</name>